<dbReference type="Proteomes" id="UP000199666">
    <property type="component" value="Unassembled WGS sequence"/>
</dbReference>
<sequence>MITKQNHLILLLFLQALLFFSCKESDAQFAEKLITRFEEKSINRDSIDWKVFREKVMERSKVSKELGIIAALTLNNNPHSSYYYQGKVLKGIYPQKTSNDSCNLMRPFKRKNFKDIGYINIPKLYAIPNTQN</sequence>
<keyword evidence="2" id="KW-1185">Reference proteome</keyword>
<gene>
    <name evidence="1" type="ORF">SAMN04489864_101481</name>
</gene>
<dbReference type="STRING" id="414048.SAMN04489864_101481"/>
<accession>A0A1I2TU97</accession>
<protein>
    <submittedName>
        <fullName evidence="1">Uncharacterized protein</fullName>
    </submittedName>
</protein>
<evidence type="ECO:0000313" key="2">
    <source>
        <dbReference type="Proteomes" id="UP000199666"/>
    </source>
</evidence>
<dbReference type="PROSITE" id="PS51257">
    <property type="entry name" value="PROKAR_LIPOPROTEIN"/>
    <property type="match status" value="1"/>
</dbReference>
<name>A0A1I2TU97_9SPHI</name>
<dbReference type="AlphaFoldDB" id="A0A1I2TU97"/>
<evidence type="ECO:0000313" key="1">
    <source>
        <dbReference type="EMBL" id="SFG65841.1"/>
    </source>
</evidence>
<proteinExistence type="predicted"/>
<reference evidence="1 2" key="1">
    <citation type="submission" date="2016-10" db="EMBL/GenBank/DDBJ databases">
        <authorList>
            <person name="de Groot N.N."/>
        </authorList>
    </citation>
    <scope>NUCLEOTIDE SEQUENCE [LARGE SCALE GENOMIC DNA]</scope>
    <source>
        <strain evidence="1 2">DSM 18684</strain>
    </source>
</reference>
<organism evidence="1 2">
    <name type="scientific">Pedobacter insulae</name>
    <dbReference type="NCBI Taxonomy" id="414048"/>
    <lineage>
        <taxon>Bacteria</taxon>
        <taxon>Pseudomonadati</taxon>
        <taxon>Bacteroidota</taxon>
        <taxon>Sphingobacteriia</taxon>
        <taxon>Sphingobacteriales</taxon>
        <taxon>Sphingobacteriaceae</taxon>
        <taxon>Pedobacter</taxon>
    </lineage>
</organism>
<dbReference type="EMBL" id="FOPP01000001">
    <property type="protein sequence ID" value="SFG65841.1"/>
    <property type="molecule type" value="Genomic_DNA"/>
</dbReference>